<feature type="compositionally biased region" description="Acidic residues" evidence="6">
    <location>
        <begin position="321"/>
        <end position="334"/>
    </location>
</feature>
<evidence type="ECO:0000256" key="1">
    <source>
        <dbReference type="ARBA" id="ARBA00004123"/>
    </source>
</evidence>
<keyword evidence="5" id="KW-0539">Nucleus</keyword>
<evidence type="ECO:0000256" key="5">
    <source>
        <dbReference type="ARBA" id="ARBA00023242"/>
    </source>
</evidence>
<evidence type="ECO:0000256" key="3">
    <source>
        <dbReference type="ARBA" id="ARBA00022771"/>
    </source>
</evidence>
<feature type="compositionally biased region" description="Low complexity" evidence="6">
    <location>
        <begin position="794"/>
        <end position="808"/>
    </location>
</feature>
<feature type="compositionally biased region" description="Acidic residues" evidence="6">
    <location>
        <begin position="679"/>
        <end position="709"/>
    </location>
</feature>
<sequence>MNRSQSQTFPEDDRKKEEILFDIYGQYAFGDLGLEPFGNVLRELELPPTVHETWLSFSIRSARSRQQSGSESIPQDVLADLPVVKDPEMELWWEEFIKDPTQETWSQLVNKEHASQTQPKDKTQEASTSDARSRPPRRSQEASTSATGTRPKTRQLSPGQTRQASDEEDEDIAFHSRSRSSSRRRTTSIHMSDYGFEGESDAHNSRPKKKVSVPKKAAKKTVSSSSRSKGKQKMTTPPRPLRKSTITALERREQNAAMKNRVTESDLSSGSGDDFEIIEDDEDEEASQHGDENETDNPLSSSPIKCKRGAKKRDTTKDAPDVIDVEDIEDDSEPKEDGTKNGGVGSKGSAFVQYYCPGARSREWKIKTVKGKQVRYSVKVQLFRCRFCDKPVRVIGNKPSPLALHLNPMAKSAVCKNRLTPNDKSLNGTFGPVPAAAAPSTVCADGNLIRRLALVWIVRECLPFTIYKSNAFRDLIKAINAEVLTCFKSPRQNQRDSRKLAIGMEQQALAAISDQRFSIQLDEWSSPGGQHAFQATVVSYIDDNWDFHQYAVDFQILRGCHSGETYSGHFVDLLTKHSLLTNWNGAITTDSASSNVMMGRLIQERLEEDECETRFKPSQNHVRCFAHHLNLVVHVLYSALGVPTKVGRRKVVTMDGPEEDSGPNLDTPERRAKLLSGLDSDDEDEDEDDDFLEDELPEEEEGAEDDDPDALTPTTSGPIGPDDDEAELDPAEASESLVADLSPHVYGEELETIVEADEEELEAEKEKEVVLPEVQTGEGGEEVQDVEMSAAELSQSQSQDQTSSGQPQRYLSPLVKVATIVKIARSSPERRRRFLRVAKQAYAALNRPVKAAKVRIPPAFNKTRRNSRFFQLRVALRFAKALTSVVQSDDREDYGAHLDLKADEIRLLKRTVLVLGYFLVLTKEVEVKGPTSADILTKHLELAHVLDVEIGISRETGGTVGNFFADALQKAADKLRSYREQAIKCLPLLLAHVLHPENRLLILKSDLPGKVDIAKKALKEEIAKYTDEKPVQKAGRSSTGPIGPPQWRREPAPVDAGEEDELEAYLAGRYAWREGEDPLKWWKDNAGNFPVLSKVARKILATTGSTAYVERVLSAAGRICSVRRRSIAPATLRDLLLTEQWIQAGFDTLQDIRPTQRNNLQTTPMVSLTPNTIADITPA</sequence>
<accession>A0A177TDU7</accession>
<gene>
    <name evidence="8" type="ORF">A4X13_0g7433</name>
</gene>
<feature type="compositionally biased region" description="Basic residues" evidence="6">
    <location>
        <begin position="205"/>
        <end position="219"/>
    </location>
</feature>
<feature type="region of interest" description="Disordered" evidence="6">
    <location>
        <begin position="676"/>
        <end position="744"/>
    </location>
</feature>
<dbReference type="EMBL" id="LWDF02000919">
    <property type="protein sequence ID" value="KAE8241397.1"/>
    <property type="molecule type" value="Genomic_DNA"/>
</dbReference>
<keyword evidence="2" id="KW-0479">Metal-binding</keyword>
<evidence type="ECO:0000256" key="6">
    <source>
        <dbReference type="SAM" id="MobiDB-lite"/>
    </source>
</evidence>
<name>A0A177TDU7_9BASI</name>
<proteinExistence type="predicted"/>
<dbReference type="Proteomes" id="UP000077521">
    <property type="component" value="Unassembled WGS sequence"/>
</dbReference>
<keyword evidence="3" id="KW-0863">Zinc-finger</keyword>
<dbReference type="InterPro" id="IPR012337">
    <property type="entry name" value="RNaseH-like_sf"/>
</dbReference>
<feature type="region of interest" description="Disordered" evidence="6">
    <location>
        <begin position="111"/>
        <end position="344"/>
    </location>
</feature>
<feature type="compositionally biased region" description="Polar residues" evidence="6">
    <location>
        <begin position="141"/>
        <end position="163"/>
    </location>
</feature>
<dbReference type="GO" id="GO:0046983">
    <property type="term" value="F:protein dimerization activity"/>
    <property type="evidence" value="ECO:0007669"/>
    <property type="project" value="InterPro"/>
</dbReference>
<feature type="compositionally biased region" description="Acidic residues" evidence="6">
    <location>
        <begin position="273"/>
        <end position="285"/>
    </location>
</feature>
<feature type="compositionally biased region" description="Basic and acidic residues" evidence="6">
    <location>
        <begin position="111"/>
        <end position="124"/>
    </location>
</feature>
<dbReference type="PANTHER" id="PTHR46481:SF10">
    <property type="entry name" value="ZINC FINGER BED DOMAIN-CONTAINING PROTEIN 39"/>
    <property type="match status" value="1"/>
</dbReference>
<feature type="region of interest" description="Disordered" evidence="6">
    <location>
        <begin position="775"/>
        <end position="809"/>
    </location>
</feature>
<comment type="caution">
    <text evidence="8">The sequence shown here is derived from an EMBL/GenBank/DDBJ whole genome shotgun (WGS) entry which is preliminary data.</text>
</comment>
<feature type="domain" description="HAT C-terminal dimerisation" evidence="7">
    <location>
        <begin position="1061"/>
        <end position="1142"/>
    </location>
</feature>
<dbReference type="PANTHER" id="PTHR46481">
    <property type="entry name" value="ZINC FINGER BED DOMAIN-CONTAINING PROTEIN 4"/>
    <property type="match status" value="1"/>
</dbReference>
<reference evidence="8" key="1">
    <citation type="submission" date="2016-04" db="EMBL/GenBank/DDBJ databases">
        <authorList>
            <person name="Nguyen H.D."/>
            <person name="Samba Siva P."/>
            <person name="Cullis J."/>
            <person name="Levesque C.A."/>
            <person name="Hambleton S."/>
        </authorList>
    </citation>
    <scope>NUCLEOTIDE SEQUENCE</scope>
    <source>
        <strain evidence="8">DAOMC 236416</strain>
    </source>
</reference>
<feature type="compositionally biased region" description="Acidic residues" evidence="6">
    <location>
        <begin position="721"/>
        <end position="732"/>
    </location>
</feature>
<reference evidence="8" key="2">
    <citation type="journal article" date="2019" name="IMA Fungus">
        <title>Genome sequencing and comparison of five Tilletia species to identify candidate genes for the detection of regulated species infecting wheat.</title>
        <authorList>
            <person name="Nguyen H.D.T."/>
            <person name="Sultana T."/>
            <person name="Kesanakurti P."/>
            <person name="Hambleton S."/>
        </authorList>
    </citation>
    <scope>NUCLEOTIDE SEQUENCE</scope>
    <source>
        <strain evidence="8">DAOMC 236416</strain>
    </source>
</reference>
<feature type="region of interest" description="Disordered" evidence="6">
    <location>
        <begin position="1029"/>
        <end position="1053"/>
    </location>
</feature>
<evidence type="ECO:0000256" key="2">
    <source>
        <dbReference type="ARBA" id="ARBA00022723"/>
    </source>
</evidence>
<dbReference type="InterPro" id="IPR008906">
    <property type="entry name" value="HATC_C_dom"/>
</dbReference>
<dbReference type="AlphaFoldDB" id="A0A177TDU7"/>
<protein>
    <recommendedName>
        <fullName evidence="7">HAT C-terminal dimerisation domain-containing protein</fullName>
    </recommendedName>
</protein>
<dbReference type="GO" id="GO:0005634">
    <property type="term" value="C:nucleus"/>
    <property type="evidence" value="ECO:0007669"/>
    <property type="project" value="UniProtKB-SubCell"/>
</dbReference>
<dbReference type="GO" id="GO:0008270">
    <property type="term" value="F:zinc ion binding"/>
    <property type="evidence" value="ECO:0007669"/>
    <property type="project" value="UniProtKB-KW"/>
</dbReference>
<evidence type="ECO:0000313" key="9">
    <source>
        <dbReference type="Proteomes" id="UP000077521"/>
    </source>
</evidence>
<comment type="subcellular location">
    <subcellularLocation>
        <location evidence="1">Nucleus</location>
    </subcellularLocation>
</comment>
<organism evidence="8 9">
    <name type="scientific">Tilletia indica</name>
    <dbReference type="NCBI Taxonomy" id="43049"/>
    <lineage>
        <taxon>Eukaryota</taxon>
        <taxon>Fungi</taxon>
        <taxon>Dikarya</taxon>
        <taxon>Basidiomycota</taxon>
        <taxon>Ustilaginomycotina</taxon>
        <taxon>Exobasidiomycetes</taxon>
        <taxon>Tilletiales</taxon>
        <taxon>Tilletiaceae</taxon>
        <taxon>Tilletia</taxon>
    </lineage>
</organism>
<evidence type="ECO:0000256" key="4">
    <source>
        <dbReference type="ARBA" id="ARBA00022833"/>
    </source>
</evidence>
<evidence type="ECO:0000313" key="8">
    <source>
        <dbReference type="EMBL" id="KAE8241397.1"/>
    </source>
</evidence>
<keyword evidence="4" id="KW-0862">Zinc</keyword>
<evidence type="ECO:0000259" key="7">
    <source>
        <dbReference type="Pfam" id="PF05699"/>
    </source>
</evidence>
<feature type="compositionally biased region" description="Basic residues" evidence="6">
    <location>
        <begin position="176"/>
        <end position="187"/>
    </location>
</feature>
<dbReference type="SUPFAM" id="SSF53098">
    <property type="entry name" value="Ribonuclease H-like"/>
    <property type="match status" value="1"/>
</dbReference>
<keyword evidence="9" id="KW-1185">Reference proteome</keyword>
<dbReference type="Pfam" id="PF05699">
    <property type="entry name" value="Dimer_Tnp_hAT"/>
    <property type="match status" value="1"/>
</dbReference>
<dbReference type="InterPro" id="IPR052035">
    <property type="entry name" value="ZnF_BED_domain_contain"/>
</dbReference>